<accession>A0ABT9XMN0</accession>
<comment type="caution">
    <text evidence="2">The sequence shown here is derived from an EMBL/GenBank/DDBJ whole genome shotgun (WGS) entry which is preliminary data.</text>
</comment>
<sequence length="192" mass="21486">MRTRKPRAESPQHLRQLRRQLKELDASPRPNQQLRAELLRDIRLAKGNLRQPAKSARRPARRKPVARPRPKSRPATVTPAKKNHLGDLLTPKNIQESIKSVGSLRNTVKNWMKYLQQADQILDTLFVTSNSLRESGVLDKLVKNKGKNLTTEDFTNVLMALMNSPLGSQVLGGRSEGGETSSQDAAANTPKE</sequence>
<evidence type="ECO:0000313" key="3">
    <source>
        <dbReference type="Proteomes" id="UP001232973"/>
    </source>
</evidence>
<organism evidence="2 3">
    <name type="scientific">Alicyclobacillus cycloheptanicus</name>
    <dbReference type="NCBI Taxonomy" id="1457"/>
    <lineage>
        <taxon>Bacteria</taxon>
        <taxon>Bacillati</taxon>
        <taxon>Bacillota</taxon>
        <taxon>Bacilli</taxon>
        <taxon>Bacillales</taxon>
        <taxon>Alicyclobacillaceae</taxon>
        <taxon>Alicyclobacillus</taxon>
    </lineage>
</organism>
<feature type="region of interest" description="Disordered" evidence="1">
    <location>
        <begin position="169"/>
        <end position="192"/>
    </location>
</feature>
<gene>
    <name evidence="2" type="ORF">J2S03_003261</name>
</gene>
<proteinExistence type="predicted"/>
<name>A0ABT9XMN0_9BACL</name>
<dbReference type="RefSeq" id="WP_274457144.1">
    <property type="nucleotide sequence ID" value="NZ_CP067097.1"/>
</dbReference>
<feature type="compositionally biased region" description="Basic residues" evidence="1">
    <location>
        <begin position="55"/>
        <end position="72"/>
    </location>
</feature>
<dbReference type="EMBL" id="JAUSTP010000040">
    <property type="protein sequence ID" value="MDQ0191390.1"/>
    <property type="molecule type" value="Genomic_DNA"/>
</dbReference>
<dbReference type="Proteomes" id="UP001232973">
    <property type="component" value="Unassembled WGS sequence"/>
</dbReference>
<reference evidence="2 3" key="1">
    <citation type="submission" date="2023-07" db="EMBL/GenBank/DDBJ databases">
        <title>Genomic Encyclopedia of Type Strains, Phase IV (KMG-IV): sequencing the most valuable type-strain genomes for metagenomic binning, comparative biology and taxonomic classification.</title>
        <authorList>
            <person name="Goeker M."/>
        </authorList>
    </citation>
    <scope>NUCLEOTIDE SEQUENCE [LARGE SCALE GENOMIC DNA]</scope>
    <source>
        <strain evidence="2 3">DSM 4006</strain>
    </source>
</reference>
<feature type="region of interest" description="Disordered" evidence="1">
    <location>
        <begin position="45"/>
        <end position="85"/>
    </location>
</feature>
<evidence type="ECO:0000313" key="2">
    <source>
        <dbReference type="EMBL" id="MDQ0191390.1"/>
    </source>
</evidence>
<keyword evidence="3" id="KW-1185">Reference proteome</keyword>
<evidence type="ECO:0000256" key="1">
    <source>
        <dbReference type="SAM" id="MobiDB-lite"/>
    </source>
</evidence>
<protein>
    <submittedName>
        <fullName evidence="2">Uncharacterized protein</fullName>
    </submittedName>
</protein>